<gene>
    <name evidence="1" type="ORF">AAFF_G00258220</name>
</gene>
<comment type="caution">
    <text evidence="1">The sequence shown here is derived from an EMBL/GenBank/DDBJ whole genome shotgun (WGS) entry which is preliminary data.</text>
</comment>
<proteinExistence type="predicted"/>
<dbReference type="Proteomes" id="UP001221898">
    <property type="component" value="Unassembled WGS sequence"/>
</dbReference>
<sequence length="132" mass="14608">MTGFARAPTVRALLPVPLSYEMTWRKTQAQKQLWFVPTSLTLLALQSGKADTLDTLSSSASRSSRTAGPILHSLILSQSLNFRALRCIRTAGRPPPARVHQSEREHERHANSLTCSLISFDINRTPTMPVSP</sequence>
<protein>
    <submittedName>
        <fullName evidence="1">Uncharacterized protein</fullName>
    </submittedName>
</protein>
<reference evidence="1" key="1">
    <citation type="journal article" date="2023" name="Science">
        <title>Genome structures resolve the early diversification of teleost fishes.</title>
        <authorList>
            <person name="Parey E."/>
            <person name="Louis A."/>
            <person name="Montfort J."/>
            <person name="Bouchez O."/>
            <person name="Roques C."/>
            <person name="Iampietro C."/>
            <person name="Lluch J."/>
            <person name="Castinel A."/>
            <person name="Donnadieu C."/>
            <person name="Desvignes T."/>
            <person name="Floi Bucao C."/>
            <person name="Jouanno E."/>
            <person name="Wen M."/>
            <person name="Mejri S."/>
            <person name="Dirks R."/>
            <person name="Jansen H."/>
            <person name="Henkel C."/>
            <person name="Chen W.J."/>
            <person name="Zahm M."/>
            <person name="Cabau C."/>
            <person name="Klopp C."/>
            <person name="Thompson A.W."/>
            <person name="Robinson-Rechavi M."/>
            <person name="Braasch I."/>
            <person name="Lecointre G."/>
            <person name="Bobe J."/>
            <person name="Postlethwait J.H."/>
            <person name="Berthelot C."/>
            <person name="Roest Crollius H."/>
            <person name="Guiguen Y."/>
        </authorList>
    </citation>
    <scope>NUCLEOTIDE SEQUENCE</scope>
    <source>
        <strain evidence="1">NC1722</strain>
    </source>
</reference>
<name>A0AAD7SUH0_9TELE</name>
<accession>A0AAD7SUH0</accession>
<organism evidence="1 2">
    <name type="scientific">Aldrovandia affinis</name>
    <dbReference type="NCBI Taxonomy" id="143900"/>
    <lineage>
        <taxon>Eukaryota</taxon>
        <taxon>Metazoa</taxon>
        <taxon>Chordata</taxon>
        <taxon>Craniata</taxon>
        <taxon>Vertebrata</taxon>
        <taxon>Euteleostomi</taxon>
        <taxon>Actinopterygii</taxon>
        <taxon>Neopterygii</taxon>
        <taxon>Teleostei</taxon>
        <taxon>Notacanthiformes</taxon>
        <taxon>Halosauridae</taxon>
        <taxon>Aldrovandia</taxon>
    </lineage>
</organism>
<evidence type="ECO:0000313" key="2">
    <source>
        <dbReference type="Proteomes" id="UP001221898"/>
    </source>
</evidence>
<dbReference type="AlphaFoldDB" id="A0AAD7SUH0"/>
<keyword evidence="2" id="KW-1185">Reference proteome</keyword>
<dbReference type="EMBL" id="JAINUG010000035">
    <property type="protein sequence ID" value="KAJ8408408.1"/>
    <property type="molecule type" value="Genomic_DNA"/>
</dbReference>
<evidence type="ECO:0000313" key="1">
    <source>
        <dbReference type="EMBL" id="KAJ8408408.1"/>
    </source>
</evidence>